<evidence type="ECO:0000259" key="4">
    <source>
        <dbReference type="PROSITE" id="PS01031"/>
    </source>
</evidence>
<dbReference type="PANTHER" id="PTHR45640:SF13">
    <property type="entry name" value="HEAT SHOCK PROTEIN 22-RELATED"/>
    <property type="match status" value="1"/>
</dbReference>
<evidence type="ECO:0000256" key="2">
    <source>
        <dbReference type="PROSITE-ProRule" id="PRU00285"/>
    </source>
</evidence>
<dbReference type="GO" id="GO:0051082">
    <property type="term" value="F:unfolded protein binding"/>
    <property type="evidence" value="ECO:0007669"/>
    <property type="project" value="TreeGrafter"/>
</dbReference>
<evidence type="ECO:0000313" key="5">
    <source>
        <dbReference type="EMBL" id="KAK8738435.1"/>
    </source>
</evidence>
<dbReference type="GO" id="GO:0005737">
    <property type="term" value="C:cytoplasm"/>
    <property type="evidence" value="ECO:0007669"/>
    <property type="project" value="TreeGrafter"/>
</dbReference>
<dbReference type="AlphaFoldDB" id="A0AAW0X1P1"/>
<keyword evidence="6" id="KW-1185">Reference proteome</keyword>
<proteinExistence type="inferred from homology"/>
<protein>
    <recommendedName>
        <fullName evidence="4">SHSP domain-containing protein</fullName>
    </recommendedName>
</protein>
<evidence type="ECO:0000256" key="1">
    <source>
        <dbReference type="ARBA" id="ARBA00023016"/>
    </source>
</evidence>
<dbReference type="Gene3D" id="2.60.40.790">
    <property type="match status" value="1"/>
</dbReference>
<dbReference type="EMBL" id="JARKIK010000039">
    <property type="protein sequence ID" value="KAK8738435.1"/>
    <property type="molecule type" value="Genomic_DNA"/>
</dbReference>
<dbReference type="GO" id="GO:0009408">
    <property type="term" value="P:response to heat"/>
    <property type="evidence" value="ECO:0007669"/>
    <property type="project" value="TreeGrafter"/>
</dbReference>
<dbReference type="GO" id="GO:0005634">
    <property type="term" value="C:nucleus"/>
    <property type="evidence" value="ECO:0007669"/>
    <property type="project" value="TreeGrafter"/>
</dbReference>
<sequence length="106" mass="11822">MAPAQRHTCFTYSASQLATVSEDDTCHQVKMDVSDFVNRGVRVDVVDGNELVVEVSNEDEVNSSAFHHNWRRRFSFPGLQKIESMTSTMSPDGILTITVPKTFASL</sequence>
<dbReference type="InterPro" id="IPR008978">
    <property type="entry name" value="HSP20-like_chaperone"/>
</dbReference>
<reference evidence="5 6" key="1">
    <citation type="journal article" date="2024" name="BMC Genomics">
        <title>Genome assembly of redclaw crayfish (Cherax quadricarinatus) provides insights into its immune adaptation and hypoxia tolerance.</title>
        <authorList>
            <person name="Liu Z."/>
            <person name="Zheng J."/>
            <person name="Li H."/>
            <person name="Fang K."/>
            <person name="Wang S."/>
            <person name="He J."/>
            <person name="Zhou D."/>
            <person name="Weng S."/>
            <person name="Chi M."/>
            <person name="Gu Z."/>
            <person name="He J."/>
            <person name="Li F."/>
            <person name="Wang M."/>
        </authorList>
    </citation>
    <scope>NUCLEOTIDE SEQUENCE [LARGE SCALE GENOMIC DNA]</scope>
    <source>
        <strain evidence="5">ZL_2023a</strain>
    </source>
</reference>
<dbReference type="CDD" id="cd00298">
    <property type="entry name" value="ACD_sHsps_p23-like"/>
    <property type="match status" value="1"/>
</dbReference>
<dbReference type="Pfam" id="PF00011">
    <property type="entry name" value="HSP20"/>
    <property type="match status" value="1"/>
</dbReference>
<comment type="caution">
    <text evidence="5">The sequence shown here is derived from an EMBL/GenBank/DDBJ whole genome shotgun (WGS) entry which is preliminary data.</text>
</comment>
<keyword evidence="1" id="KW-0346">Stress response</keyword>
<organism evidence="5 6">
    <name type="scientific">Cherax quadricarinatus</name>
    <name type="common">Australian red claw crayfish</name>
    <dbReference type="NCBI Taxonomy" id="27406"/>
    <lineage>
        <taxon>Eukaryota</taxon>
        <taxon>Metazoa</taxon>
        <taxon>Ecdysozoa</taxon>
        <taxon>Arthropoda</taxon>
        <taxon>Crustacea</taxon>
        <taxon>Multicrustacea</taxon>
        <taxon>Malacostraca</taxon>
        <taxon>Eumalacostraca</taxon>
        <taxon>Eucarida</taxon>
        <taxon>Decapoda</taxon>
        <taxon>Pleocyemata</taxon>
        <taxon>Astacidea</taxon>
        <taxon>Parastacoidea</taxon>
        <taxon>Parastacidae</taxon>
        <taxon>Cherax</taxon>
    </lineage>
</organism>
<dbReference type="InterPro" id="IPR001436">
    <property type="entry name" value="Alpha-crystallin/sHSP_animal"/>
</dbReference>
<dbReference type="PANTHER" id="PTHR45640">
    <property type="entry name" value="HEAT SHOCK PROTEIN HSP-12.2-RELATED"/>
    <property type="match status" value="1"/>
</dbReference>
<dbReference type="Proteomes" id="UP001445076">
    <property type="component" value="Unassembled WGS sequence"/>
</dbReference>
<evidence type="ECO:0000256" key="3">
    <source>
        <dbReference type="RuleBase" id="RU003616"/>
    </source>
</evidence>
<dbReference type="GO" id="GO:0042026">
    <property type="term" value="P:protein refolding"/>
    <property type="evidence" value="ECO:0007669"/>
    <property type="project" value="TreeGrafter"/>
</dbReference>
<feature type="domain" description="SHSP" evidence="4">
    <location>
        <begin position="8"/>
        <end position="106"/>
    </location>
</feature>
<accession>A0AAW0X1P1</accession>
<dbReference type="PROSITE" id="PS01031">
    <property type="entry name" value="SHSP"/>
    <property type="match status" value="1"/>
</dbReference>
<evidence type="ECO:0000313" key="6">
    <source>
        <dbReference type="Proteomes" id="UP001445076"/>
    </source>
</evidence>
<comment type="similarity">
    <text evidence="2 3">Belongs to the small heat shock protein (HSP20) family.</text>
</comment>
<dbReference type="InterPro" id="IPR002068">
    <property type="entry name" value="A-crystallin/Hsp20_dom"/>
</dbReference>
<dbReference type="SUPFAM" id="SSF49764">
    <property type="entry name" value="HSP20-like chaperones"/>
    <property type="match status" value="1"/>
</dbReference>
<gene>
    <name evidence="5" type="ORF">OTU49_003878</name>
</gene>
<name>A0AAW0X1P1_CHEQU</name>